<proteinExistence type="predicted"/>
<gene>
    <name evidence="1" type="ORF">ENL71_09840</name>
</gene>
<protein>
    <recommendedName>
        <fullName evidence="2">Flagellar hook-length control protein FliK</fullName>
    </recommendedName>
</protein>
<organism evidence="1">
    <name type="scientific">Caldicellulosiruptor owensensis</name>
    <dbReference type="NCBI Taxonomy" id="55205"/>
    <lineage>
        <taxon>Bacteria</taxon>
        <taxon>Bacillati</taxon>
        <taxon>Bacillota</taxon>
        <taxon>Bacillota incertae sedis</taxon>
        <taxon>Caldicellulosiruptorales</taxon>
        <taxon>Caldicellulosiruptoraceae</taxon>
        <taxon>Caldicellulosiruptor</taxon>
    </lineage>
</organism>
<accession>A0A7C5Z2W3</accession>
<evidence type="ECO:0000313" key="1">
    <source>
        <dbReference type="EMBL" id="HHS02753.1"/>
    </source>
</evidence>
<comment type="caution">
    <text evidence="1">The sequence shown here is derived from an EMBL/GenBank/DDBJ whole genome shotgun (WGS) entry which is preliminary data.</text>
</comment>
<reference evidence="1" key="1">
    <citation type="journal article" date="2020" name="mSystems">
        <title>Genome- and Community-Level Interaction Insights into Carbon Utilization and Element Cycling Functions of Hydrothermarchaeota in Hydrothermal Sediment.</title>
        <authorList>
            <person name="Zhou Z."/>
            <person name="Liu Y."/>
            <person name="Xu W."/>
            <person name="Pan J."/>
            <person name="Luo Z.H."/>
            <person name="Li M."/>
        </authorList>
    </citation>
    <scope>NUCLEOTIDE SEQUENCE [LARGE SCALE GENOMIC DNA]</scope>
    <source>
        <strain evidence="1">SpSt-102</strain>
    </source>
</reference>
<sequence>MNQVNNLVTFLKQNNIKELLNLFDVQAKEFDAQVVGVESDKLILNIGSKTILAQNISSFSFTPGDKVRLANPVWKDGKLTFKIVDVISGKEESAAVSYFGRKHQEGALFKTLNTLKLENIFNFSEGSEGEIFVVPEDEFTAEFLEFAKKEKVFATSLEIGKDENVFLKLSDKTFELKKEVFFGSQNEKGILQKIELSEYKSENFIVIFEKGKGLIFVPQKNLMKDFLKGMLNDHIRNFDIKINNENDLFAFLGLIFSKKPLSKEEFIKEKSEFIRFVEKIKEFFERFQNKEAVKIQDVALNKKEEFLLFKIAGSHTEFSEQKVLQLLEKINPNQSQQITLDFDTFYMNIFNLKYELNNHQYEISVFVNKKKGVSNFKANSIMLKLTTQNIGTIGIYVKKVLHGSFKSIIVCERLSTLNLIKENQKQLLEFLEAKDYKLDIEYKIDQTTNSSLAVDYLIFDNTLSRFDLKV</sequence>
<dbReference type="AlphaFoldDB" id="A0A7C5Z2W3"/>
<evidence type="ECO:0008006" key="2">
    <source>
        <dbReference type="Google" id="ProtNLM"/>
    </source>
</evidence>
<dbReference type="EMBL" id="DRUZ01000113">
    <property type="protein sequence ID" value="HHS02753.1"/>
    <property type="molecule type" value="Genomic_DNA"/>
</dbReference>
<name>A0A7C5Z2W3_9FIRM</name>